<feature type="binding site" evidence="2">
    <location>
        <position position="100"/>
    </location>
    <ligand>
        <name>ATP</name>
        <dbReference type="ChEBI" id="CHEBI:30616"/>
    </ligand>
</feature>
<keyword evidence="1 2" id="KW-0694">RNA-binding</keyword>
<dbReference type="PANTHER" id="PTHR37825">
    <property type="entry name" value="TRNA(MET) CYTIDINE ACETATE LIGASE"/>
    <property type="match status" value="1"/>
</dbReference>
<dbReference type="NCBIfam" id="TIGR00125">
    <property type="entry name" value="cyt_tran_rel"/>
    <property type="match status" value="1"/>
</dbReference>
<organism evidence="3 4">
    <name type="scientific">Mycoplasma zalophi</name>
    <dbReference type="NCBI Taxonomy" id="191287"/>
    <lineage>
        <taxon>Bacteria</taxon>
        <taxon>Bacillati</taxon>
        <taxon>Mycoplasmatota</taxon>
        <taxon>Mollicutes</taxon>
        <taxon>Mycoplasmataceae</taxon>
        <taxon>Mycoplasma</taxon>
    </lineage>
</organism>
<keyword evidence="2" id="KW-0963">Cytoplasm</keyword>
<comment type="function">
    <text evidence="2">Catalyzes the formation of N(4)-acetylcytidine (ac(4)C) at the wobble position of elongator tRNA(Met), using acetate and ATP as substrates. First activates an acetate ion to form acetyladenylate (Ac-AMP) and then transfers the acetyl group to tRNA to form ac(4)C34.</text>
</comment>
<dbReference type="EC" id="6.3.4.-" evidence="2"/>
<evidence type="ECO:0000256" key="1">
    <source>
        <dbReference type="ARBA" id="ARBA00022884"/>
    </source>
</evidence>
<name>A0ABS6DPI4_9MOLU</name>
<accession>A0ABS6DPI4</accession>
<dbReference type="Pfam" id="PF05636">
    <property type="entry name" value="HIGH_NTase1"/>
    <property type="match status" value="1"/>
</dbReference>
<dbReference type="HAMAP" id="MF_01539">
    <property type="entry name" value="TmcAL"/>
    <property type="match status" value="1"/>
</dbReference>
<keyword evidence="4" id="KW-1185">Reference proteome</keyword>
<evidence type="ECO:0000313" key="3">
    <source>
        <dbReference type="EMBL" id="MBU4692114.1"/>
    </source>
</evidence>
<dbReference type="Proteomes" id="UP000718793">
    <property type="component" value="Unassembled WGS sequence"/>
</dbReference>
<comment type="caution">
    <text evidence="3">The sequence shown here is derived from an EMBL/GenBank/DDBJ whole genome shotgun (WGS) entry which is preliminary data.</text>
</comment>
<evidence type="ECO:0000256" key="2">
    <source>
        <dbReference type="HAMAP-Rule" id="MF_01539"/>
    </source>
</evidence>
<comment type="similarity">
    <text evidence="2">Belongs to the TmcAL family.</text>
</comment>
<keyword evidence="2" id="KW-0820">tRNA-binding</keyword>
<dbReference type="InterPro" id="IPR008513">
    <property type="entry name" value="tRNA(Met)_cyd_acetate_ligase"/>
</dbReference>
<protein>
    <recommendedName>
        <fullName evidence="2">tRNA(Met) cytidine acetate ligase</fullName>
        <ecNumber evidence="2">6.3.4.-</ecNumber>
    </recommendedName>
</protein>
<feature type="binding site" evidence="2">
    <location>
        <position position="157"/>
    </location>
    <ligand>
        <name>ATP</name>
        <dbReference type="ChEBI" id="CHEBI:30616"/>
    </ligand>
</feature>
<reference evidence="3" key="1">
    <citation type="submission" date="2021-06" db="EMBL/GenBank/DDBJ databases">
        <title>Novel Mycoplasma species detected in California sea lions (Zalophus californianus) from the USA.</title>
        <authorList>
            <person name="Volokhov D.V."/>
            <person name="Furtak V.A."/>
            <person name="Zagorodnyaya T.A."/>
        </authorList>
    </citation>
    <scope>NUCLEOTIDE SEQUENCE [LARGE SCALE GENOMIC DNA]</scope>
    <source>
        <strain evidence="3">CSL 5346</strain>
    </source>
</reference>
<comment type="catalytic activity">
    <reaction evidence="2">
        <text>cytidine(34) in elongator tRNA(Met) + acetate + ATP = N(4)-acetylcytidine(34) in elongator tRNA(Met) + AMP + diphosphate</text>
        <dbReference type="Rhea" id="RHEA:58144"/>
        <dbReference type="Rhea" id="RHEA-COMP:10693"/>
        <dbReference type="Rhea" id="RHEA-COMP:10694"/>
        <dbReference type="ChEBI" id="CHEBI:30089"/>
        <dbReference type="ChEBI" id="CHEBI:30616"/>
        <dbReference type="ChEBI" id="CHEBI:33019"/>
        <dbReference type="ChEBI" id="CHEBI:74900"/>
        <dbReference type="ChEBI" id="CHEBI:82748"/>
        <dbReference type="ChEBI" id="CHEBI:456215"/>
    </reaction>
</comment>
<feature type="binding site" evidence="2">
    <location>
        <position position="182"/>
    </location>
    <ligand>
        <name>ATP</name>
        <dbReference type="ChEBI" id="CHEBI:30616"/>
    </ligand>
</feature>
<feature type="binding site" evidence="2">
    <location>
        <begin position="6"/>
        <end position="19"/>
    </location>
    <ligand>
        <name>ATP</name>
        <dbReference type="ChEBI" id="CHEBI:30616"/>
    </ligand>
</feature>
<keyword evidence="2" id="KW-0067">ATP-binding</keyword>
<evidence type="ECO:0000313" key="4">
    <source>
        <dbReference type="Proteomes" id="UP000718793"/>
    </source>
</evidence>
<dbReference type="EMBL" id="JAHMHH010000001">
    <property type="protein sequence ID" value="MBU4692114.1"/>
    <property type="molecule type" value="Genomic_DNA"/>
</dbReference>
<comment type="caution">
    <text evidence="2">Lacks conserved residue(s) required for the propagation of feature annotation.</text>
</comment>
<dbReference type="RefSeq" id="WP_216488415.1">
    <property type="nucleotide sequence ID" value="NZ_JAHMHH010000001.1"/>
</dbReference>
<dbReference type="NCBIfam" id="NF010192">
    <property type="entry name" value="PRK13671.1"/>
    <property type="match status" value="1"/>
</dbReference>
<gene>
    <name evidence="2" type="primary">tmcAL</name>
    <name evidence="3" type="ORF">KQ875_00685</name>
</gene>
<sequence length="300" mass="35575">MSVAIIAEYNPFHNGHIYQLKQAKKIFKDQKIYIILTDNYTQRGDFNVLDFEYRKELALKYGANEVIKLDYNYSTQAAHIFAKGAIELIHKHKIDNVFFGSETEDISVFIEAANAIKNNIEQYNKNVKKWLKQGFSFVKSSSESLKELIRQEFKLPNDILGFEYVKEIVFNDYKITPHCIKRTIPFHSDFTKEEFASASYIRELIFENKDFSQFSPVIINKMPDRLKNHYKELQKIIKNTPIETLKEIQMVSEGMENLFKKHIYLDTWEEFIEACTSRRYTNSRIQRTLLQVYIWSKIKL</sequence>
<dbReference type="PANTHER" id="PTHR37825:SF1">
    <property type="entry name" value="TRNA(MET) CYTIDINE ACETATE LIGASE"/>
    <property type="match status" value="1"/>
</dbReference>
<keyword evidence="2" id="KW-0547">Nucleotide-binding</keyword>
<keyword evidence="2" id="KW-0819">tRNA processing</keyword>
<dbReference type="InterPro" id="IPR004821">
    <property type="entry name" value="Cyt_trans-like"/>
</dbReference>
<keyword evidence="2" id="KW-0436">Ligase</keyword>
<proteinExistence type="inferred from homology"/>
<comment type="subcellular location">
    <subcellularLocation>
        <location evidence="2">Cytoplasm</location>
    </subcellularLocation>
</comment>